<keyword evidence="5" id="KW-0808">Transferase</keyword>
<dbReference type="InterPro" id="IPR000537">
    <property type="entry name" value="UbiA_prenyltransferase"/>
</dbReference>
<accession>A0A4Q2JRQ7</accession>
<comment type="subcellular location">
    <subcellularLocation>
        <location evidence="1">Membrane</location>
        <topology evidence="1">Multi-pass membrane protein</topology>
    </subcellularLocation>
</comment>
<dbReference type="InterPro" id="IPR050475">
    <property type="entry name" value="Prenyltransferase_related"/>
</dbReference>
<dbReference type="GO" id="GO:0016765">
    <property type="term" value="F:transferase activity, transferring alkyl or aryl (other than methyl) groups"/>
    <property type="evidence" value="ECO:0007669"/>
    <property type="project" value="InterPro"/>
</dbReference>
<reference evidence="5 6" key="1">
    <citation type="submission" date="2019-01" db="EMBL/GenBank/DDBJ databases">
        <authorList>
            <person name="Li J."/>
        </authorList>
    </citation>
    <scope>NUCLEOTIDE SEQUENCE [LARGE SCALE GENOMIC DNA]</scope>
    <source>
        <strain evidence="5 6">CCUG 35506</strain>
    </source>
</reference>
<evidence type="ECO:0000256" key="3">
    <source>
        <dbReference type="ARBA" id="ARBA00022989"/>
    </source>
</evidence>
<name>A0A4Q2JRQ7_9MICO</name>
<dbReference type="Proteomes" id="UP000292935">
    <property type="component" value="Unassembled WGS sequence"/>
</dbReference>
<gene>
    <name evidence="5" type="ORF">ESP57_09230</name>
</gene>
<sequence length="314" mass="30919">MTSPADLLDLVRAPAALTVIGDTLAGGHAGGARFTGRQWLLPAASVLLYSGGMALNDYADRELDAEERPERPIPSGRVSAGTALAVVSGCFAAGLALAAAGGGRRGLGVAMPLVGAIVLYNTVAKSTPLGPVSMAACRGLDVMMGAGGARRAAPAAATVALHTAGVTLQSRGEVHGGSVGVAGATLAMTAASAVAAAAGDRGAFDARIAASRVDPTGISPTGKASTAWRIGATLATVAAAASYLAATVPTQLRTLDDPSAGNVRTATRAGIGAMIPLQTTLVARTGALGSAALLTGVDLARRAHSARRKRGDVT</sequence>
<comment type="caution">
    <text evidence="5">The sequence shown here is derived from an EMBL/GenBank/DDBJ whole genome shotgun (WGS) entry which is preliminary data.</text>
</comment>
<evidence type="ECO:0000313" key="6">
    <source>
        <dbReference type="Proteomes" id="UP000292935"/>
    </source>
</evidence>
<keyword evidence="6" id="KW-1185">Reference proteome</keyword>
<dbReference type="Gene3D" id="1.10.357.140">
    <property type="entry name" value="UbiA prenyltransferase"/>
    <property type="match status" value="1"/>
</dbReference>
<dbReference type="CDD" id="cd13964">
    <property type="entry name" value="PT_UbiA_1"/>
    <property type="match status" value="1"/>
</dbReference>
<keyword evidence="4" id="KW-0472">Membrane</keyword>
<dbReference type="NCBIfam" id="NF045897">
    <property type="entry name" value="SCO3242_trans"/>
    <property type="match status" value="1"/>
</dbReference>
<dbReference type="GO" id="GO:0016020">
    <property type="term" value="C:membrane"/>
    <property type="evidence" value="ECO:0007669"/>
    <property type="project" value="UniProtKB-SubCell"/>
</dbReference>
<evidence type="ECO:0000256" key="2">
    <source>
        <dbReference type="ARBA" id="ARBA00022692"/>
    </source>
</evidence>
<dbReference type="EMBL" id="SDPO01000002">
    <property type="protein sequence ID" value="RXZ49117.1"/>
    <property type="molecule type" value="Genomic_DNA"/>
</dbReference>
<dbReference type="RefSeq" id="WP_129231316.1">
    <property type="nucleotide sequence ID" value="NZ_SDPO01000002.1"/>
</dbReference>
<proteinExistence type="predicted"/>
<dbReference type="AlphaFoldDB" id="A0A4Q2JRQ7"/>
<dbReference type="OrthoDB" id="2908954at2"/>
<evidence type="ECO:0000256" key="4">
    <source>
        <dbReference type="ARBA" id="ARBA00023136"/>
    </source>
</evidence>
<evidence type="ECO:0000256" key="1">
    <source>
        <dbReference type="ARBA" id="ARBA00004141"/>
    </source>
</evidence>
<dbReference type="Pfam" id="PF01040">
    <property type="entry name" value="UbiA"/>
    <property type="match status" value="1"/>
</dbReference>
<evidence type="ECO:0000313" key="5">
    <source>
        <dbReference type="EMBL" id="RXZ49117.1"/>
    </source>
</evidence>
<dbReference type="PANTHER" id="PTHR42723:SF1">
    <property type="entry name" value="CHLOROPHYLL SYNTHASE, CHLOROPLASTIC"/>
    <property type="match status" value="1"/>
</dbReference>
<keyword evidence="3" id="KW-1133">Transmembrane helix</keyword>
<organism evidence="5 6">
    <name type="scientific">Agromyces fucosus</name>
    <dbReference type="NCBI Taxonomy" id="41985"/>
    <lineage>
        <taxon>Bacteria</taxon>
        <taxon>Bacillati</taxon>
        <taxon>Actinomycetota</taxon>
        <taxon>Actinomycetes</taxon>
        <taxon>Micrococcales</taxon>
        <taxon>Microbacteriaceae</taxon>
        <taxon>Agromyces</taxon>
    </lineage>
</organism>
<dbReference type="InterPro" id="IPR044878">
    <property type="entry name" value="UbiA_sf"/>
</dbReference>
<protein>
    <submittedName>
        <fullName evidence="5">4-hydroxybenzoate polyprenyltransferase</fullName>
    </submittedName>
</protein>
<dbReference type="PANTHER" id="PTHR42723">
    <property type="entry name" value="CHLOROPHYLL SYNTHASE"/>
    <property type="match status" value="1"/>
</dbReference>
<keyword evidence="2" id="KW-0812">Transmembrane</keyword>